<accession>A0A1I7FMX8</accession>
<organism evidence="7 8">
    <name type="scientific">Alicyclobacillus macrosporangiidus</name>
    <dbReference type="NCBI Taxonomy" id="392015"/>
    <lineage>
        <taxon>Bacteria</taxon>
        <taxon>Bacillati</taxon>
        <taxon>Bacillota</taxon>
        <taxon>Bacilli</taxon>
        <taxon>Bacillales</taxon>
        <taxon>Alicyclobacillaceae</taxon>
        <taxon>Alicyclobacillus</taxon>
    </lineage>
</organism>
<reference evidence="8" key="1">
    <citation type="submission" date="2016-10" db="EMBL/GenBank/DDBJ databases">
        <authorList>
            <person name="Varghese N."/>
        </authorList>
    </citation>
    <scope>NUCLEOTIDE SEQUENCE [LARGE SCALE GENOMIC DNA]</scope>
    <source>
        <strain evidence="8">DSM 17980</strain>
    </source>
</reference>
<comment type="cofactor">
    <cofactor evidence="6">
        <name>Zn(2+)</name>
        <dbReference type="ChEBI" id="CHEBI:29105"/>
    </cofactor>
    <text evidence="6">Binds 1 zinc ion per subunit.</text>
</comment>
<dbReference type="GO" id="GO:0045490">
    <property type="term" value="P:pectin catabolic process"/>
    <property type="evidence" value="ECO:0007669"/>
    <property type="project" value="UniProtKB-UniRule"/>
</dbReference>
<comment type="function">
    <text evidence="6">Catalyzes the isomerization of 5-dehydro-4-deoxy-D-glucuronate to 3-deoxy-D-glycero-2,5-hexodiulosonate.</text>
</comment>
<dbReference type="GO" id="GO:0019698">
    <property type="term" value="P:D-galacturonate catabolic process"/>
    <property type="evidence" value="ECO:0007669"/>
    <property type="project" value="TreeGrafter"/>
</dbReference>
<dbReference type="STRING" id="392015.SAMN05421543_101347"/>
<dbReference type="GO" id="GO:0008270">
    <property type="term" value="F:zinc ion binding"/>
    <property type="evidence" value="ECO:0007669"/>
    <property type="project" value="UniProtKB-UniRule"/>
</dbReference>
<dbReference type="eggNOG" id="COG3717">
    <property type="taxonomic scope" value="Bacteria"/>
</dbReference>
<dbReference type="SUPFAM" id="SSF51182">
    <property type="entry name" value="RmlC-like cupins"/>
    <property type="match status" value="1"/>
</dbReference>
<dbReference type="CDD" id="cd20294">
    <property type="entry name" value="cupin_KduI_N"/>
    <property type="match status" value="1"/>
</dbReference>
<comment type="pathway">
    <text evidence="6">Glycan metabolism; pectin degradation; 2-dehydro-3-deoxy-D-gluconate from pectin: step 4/5.</text>
</comment>
<dbReference type="EMBL" id="FPBV01000001">
    <property type="protein sequence ID" value="SFU37505.1"/>
    <property type="molecule type" value="Genomic_DNA"/>
</dbReference>
<evidence type="ECO:0000256" key="3">
    <source>
        <dbReference type="ARBA" id="ARBA00022723"/>
    </source>
</evidence>
<dbReference type="EC" id="5.3.1.17" evidence="6"/>
<gene>
    <name evidence="6" type="primary">kduI</name>
    <name evidence="7" type="ORF">SAMN05421543_101347</name>
</gene>
<dbReference type="InterPro" id="IPR007045">
    <property type="entry name" value="KduI"/>
</dbReference>
<name>A0A1I7FMX8_9BACL</name>
<evidence type="ECO:0000256" key="1">
    <source>
        <dbReference type="ARBA" id="ARBA00000552"/>
    </source>
</evidence>
<dbReference type="InterPro" id="IPR027449">
    <property type="entry name" value="KduI_N"/>
</dbReference>
<dbReference type="Pfam" id="PF04962">
    <property type="entry name" value="KduI"/>
    <property type="match status" value="1"/>
</dbReference>
<keyword evidence="8" id="KW-1185">Reference proteome</keyword>
<dbReference type="Gene3D" id="2.60.120.10">
    <property type="entry name" value="Jelly Rolls"/>
    <property type="match status" value="1"/>
</dbReference>
<dbReference type="HAMAP" id="MF_00687">
    <property type="entry name" value="KduI"/>
    <property type="match status" value="1"/>
</dbReference>
<dbReference type="CDD" id="cd20491">
    <property type="entry name" value="cupin_KduI_C"/>
    <property type="match status" value="1"/>
</dbReference>
<dbReference type="Gene3D" id="2.60.120.520">
    <property type="entry name" value="pectin degrading enzyme 5-keto 4- deoxyuronate isomerase, domain 1"/>
    <property type="match status" value="1"/>
</dbReference>
<dbReference type="GO" id="GO:0008697">
    <property type="term" value="F:4-deoxy-L-threo-5-hexosulose-uronate ketol-isomerase activity"/>
    <property type="evidence" value="ECO:0007669"/>
    <property type="project" value="UniProtKB-UniRule"/>
</dbReference>
<dbReference type="UniPathway" id="UPA00545">
    <property type="reaction ID" value="UER00826"/>
</dbReference>
<dbReference type="GO" id="GO:0042840">
    <property type="term" value="P:D-glucuronate catabolic process"/>
    <property type="evidence" value="ECO:0007669"/>
    <property type="project" value="TreeGrafter"/>
</dbReference>
<comment type="catalytic activity">
    <reaction evidence="1 6">
        <text>5-dehydro-4-deoxy-D-glucuronate = 3-deoxy-D-glycero-2,5-hexodiulosonate</text>
        <dbReference type="Rhea" id="RHEA:23896"/>
        <dbReference type="ChEBI" id="CHEBI:17117"/>
        <dbReference type="ChEBI" id="CHEBI:29071"/>
        <dbReference type="EC" id="5.3.1.17"/>
    </reaction>
</comment>
<keyword evidence="3 6" id="KW-0479">Metal-binding</keyword>
<protein>
    <recommendedName>
        <fullName evidence="6">4-deoxy-L-threo-5-hexosulose-uronate ketol-isomerase</fullName>
        <ecNumber evidence="6">5.3.1.17</ecNumber>
    </recommendedName>
    <alternativeName>
        <fullName evidence="6">5-keto-4-deoxyuronate isomerase</fullName>
    </alternativeName>
    <alternativeName>
        <fullName evidence="6">DKI isomerase</fullName>
    </alternativeName>
</protein>
<dbReference type="InterPro" id="IPR011051">
    <property type="entry name" value="RmlC_Cupin_sf"/>
</dbReference>
<dbReference type="PANTHER" id="PTHR38461">
    <property type="entry name" value="4-DEOXY-L-THREO-5-HEXOSULOSE-URONATE KETOL-ISOMERASE"/>
    <property type="match status" value="1"/>
</dbReference>
<evidence type="ECO:0000256" key="4">
    <source>
        <dbReference type="ARBA" id="ARBA00022833"/>
    </source>
</evidence>
<feature type="binding site" evidence="6">
    <location>
        <position position="196"/>
    </location>
    <ligand>
        <name>Zn(2+)</name>
        <dbReference type="ChEBI" id="CHEBI:29105"/>
    </ligand>
</feature>
<dbReference type="InterPro" id="IPR014710">
    <property type="entry name" value="RmlC-like_jellyroll"/>
</dbReference>
<dbReference type="AlphaFoldDB" id="A0A1I7FMX8"/>
<evidence type="ECO:0000256" key="5">
    <source>
        <dbReference type="ARBA" id="ARBA00023235"/>
    </source>
</evidence>
<dbReference type="PANTHER" id="PTHR38461:SF1">
    <property type="entry name" value="4-DEOXY-L-THREO-5-HEXOSULOSE-URONATE KETOL-ISOMERASE"/>
    <property type="match status" value="1"/>
</dbReference>
<comment type="similarity">
    <text evidence="2 6">Belongs to the KduI family.</text>
</comment>
<dbReference type="Proteomes" id="UP000183508">
    <property type="component" value="Unassembled WGS sequence"/>
</dbReference>
<dbReference type="OrthoDB" id="9770644at2"/>
<feature type="binding site" evidence="6">
    <location>
        <position position="194"/>
    </location>
    <ligand>
        <name>Zn(2+)</name>
        <dbReference type="ChEBI" id="CHEBI:29105"/>
    </ligand>
</feature>
<sequence>MEIRHPIHPRDAAQFSTERMRAEFLVQGLFQPGEVKWVYTHHDRMLIGGVVPVEAPVTVSQVPELHTEYLLERREIGIVNIGGPGTVTVDGEVYGLARRECLYVGLGKRTLSFGSVDRAQPARFYLVSAPAHQAYPTRKTGPQDAEFEQLGSDDQSNRRTLYRFIHANGVQSCQLMLGMTELAPNNLWNTMPAHLHDRRSEVYLYFDLDPAARVFHFFGEPGETRHLVVANEEAVISPSWSIHSGVGTRSYTFIWAMAGENYTFKDMDPVAMDDLR</sequence>
<evidence type="ECO:0000256" key="2">
    <source>
        <dbReference type="ARBA" id="ARBA00008086"/>
    </source>
</evidence>
<proteinExistence type="inferred from homology"/>
<evidence type="ECO:0000313" key="7">
    <source>
        <dbReference type="EMBL" id="SFU37505.1"/>
    </source>
</evidence>
<feature type="binding site" evidence="6">
    <location>
        <position position="243"/>
    </location>
    <ligand>
        <name>Zn(2+)</name>
        <dbReference type="ChEBI" id="CHEBI:29105"/>
    </ligand>
</feature>
<evidence type="ECO:0000256" key="6">
    <source>
        <dbReference type="HAMAP-Rule" id="MF_00687"/>
    </source>
</evidence>
<evidence type="ECO:0000313" key="8">
    <source>
        <dbReference type="Proteomes" id="UP000183508"/>
    </source>
</evidence>
<feature type="binding site" evidence="6">
    <location>
        <position position="201"/>
    </location>
    <ligand>
        <name>Zn(2+)</name>
        <dbReference type="ChEBI" id="CHEBI:29105"/>
    </ligand>
</feature>
<keyword evidence="4 6" id="KW-0862">Zinc</keyword>
<dbReference type="NCBIfam" id="NF002091">
    <property type="entry name" value="PRK00924.1"/>
    <property type="match status" value="1"/>
</dbReference>
<dbReference type="RefSeq" id="WP_074948918.1">
    <property type="nucleotide sequence ID" value="NZ_FPBV01000001.1"/>
</dbReference>
<dbReference type="PIRSF" id="PIRSF006625">
    <property type="entry name" value="KduI"/>
    <property type="match status" value="1"/>
</dbReference>
<keyword evidence="5 6" id="KW-0413">Isomerase</keyword>
<dbReference type="InterPro" id="IPR021120">
    <property type="entry name" value="KduI/IolB_isomerase"/>
</dbReference>